<feature type="compositionally biased region" description="Low complexity" evidence="1">
    <location>
        <begin position="10"/>
        <end position="20"/>
    </location>
</feature>
<feature type="compositionally biased region" description="Low complexity" evidence="1">
    <location>
        <begin position="47"/>
        <end position="61"/>
    </location>
</feature>
<proteinExistence type="predicted"/>
<feature type="region of interest" description="Disordered" evidence="1">
    <location>
        <begin position="211"/>
        <end position="231"/>
    </location>
</feature>
<gene>
    <name evidence="2" type="ORF">PGLA2088_LOCUS43882</name>
</gene>
<dbReference type="EMBL" id="CAJNNW010034967">
    <property type="protein sequence ID" value="CAE8724875.1"/>
    <property type="molecule type" value="Genomic_DNA"/>
</dbReference>
<sequence length="296" mass="31915">MASSYTPAVSGGSSSSRCCRPPLPPQQLQPPMSPLHVASAGSRHSSPQPQTPRTPRTARAPCWTPVWTPRISTPRTPQQAMLQWRAEEFAEKQEVSECMDALFRHRKATLRFLRRCEDAKQFSALQTALCPMPRRSGPLLRRHSSQQAECRGRQSAAAPGSWGQQASLSSTLQPSVRGWESVAVPAIPTSLPRLAWPARAAALARTQGYCTPDAVTPRTPRRSEEGGPPPARPFLFAAPTRECFTACAATAAPAPSLGRPVRFGSARGAAAFASAEERQGLALRCSSGLTSYQAFC</sequence>
<comment type="caution">
    <text evidence="2">The sequence shown here is derived from an EMBL/GenBank/DDBJ whole genome shotgun (WGS) entry which is preliminary data.</text>
</comment>
<feature type="region of interest" description="Disordered" evidence="1">
    <location>
        <begin position="136"/>
        <end position="169"/>
    </location>
</feature>
<organism evidence="2 3">
    <name type="scientific">Polarella glacialis</name>
    <name type="common">Dinoflagellate</name>
    <dbReference type="NCBI Taxonomy" id="89957"/>
    <lineage>
        <taxon>Eukaryota</taxon>
        <taxon>Sar</taxon>
        <taxon>Alveolata</taxon>
        <taxon>Dinophyceae</taxon>
        <taxon>Suessiales</taxon>
        <taxon>Suessiaceae</taxon>
        <taxon>Polarella</taxon>
    </lineage>
</organism>
<name>A0A813LAJ3_POLGL</name>
<feature type="region of interest" description="Disordered" evidence="1">
    <location>
        <begin position="1"/>
        <end position="61"/>
    </location>
</feature>
<dbReference type="AlphaFoldDB" id="A0A813LAJ3"/>
<evidence type="ECO:0000313" key="2">
    <source>
        <dbReference type="EMBL" id="CAE8724875.1"/>
    </source>
</evidence>
<feature type="compositionally biased region" description="Pro residues" evidence="1">
    <location>
        <begin position="21"/>
        <end position="33"/>
    </location>
</feature>
<protein>
    <submittedName>
        <fullName evidence="2">Uncharacterized protein</fullName>
    </submittedName>
</protein>
<dbReference type="Proteomes" id="UP000626109">
    <property type="component" value="Unassembled WGS sequence"/>
</dbReference>
<reference evidence="2" key="1">
    <citation type="submission" date="2021-02" db="EMBL/GenBank/DDBJ databases">
        <authorList>
            <person name="Dougan E. K."/>
            <person name="Rhodes N."/>
            <person name="Thang M."/>
            <person name="Chan C."/>
        </authorList>
    </citation>
    <scope>NUCLEOTIDE SEQUENCE</scope>
</reference>
<evidence type="ECO:0000313" key="3">
    <source>
        <dbReference type="Proteomes" id="UP000626109"/>
    </source>
</evidence>
<accession>A0A813LAJ3</accession>
<evidence type="ECO:0000256" key="1">
    <source>
        <dbReference type="SAM" id="MobiDB-lite"/>
    </source>
</evidence>